<protein>
    <submittedName>
        <fullName evidence="1">Uncharacterized protein</fullName>
    </submittedName>
</protein>
<reference evidence="1 2" key="1">
    <citation type="submission" date="2017-11" db="EMBL/GenBank/DDBJ databases">
        <title>De-novo sequencing of pomegranate (Punica granatum L.) genome.</title>
        <authorList>
            <person name="Akparov Z."/>
            <person name="Amiraslanov A."/>
            <person name="Hajiyeva S."/>
            <person name="Abbasov M."/>
            <person name="Kaur K."/>
            <person name="Hamwieh A."/>
            <person name="Solovyev V."/>
            <person name="Salamov A."/>
            <person name="Braich B."/>
            <person name="Kosarev P."/>
            <person name="Mahmoud A."/>
            <person name="Hajiyev E."/>
            <person name="Babayeva S."/>
            <person name="Izzatullayeva V."/>
            <person name="Mammadov A."/>
            <person name="Mammadov A."/>
            <person name="Sharifova S."/>
            <person name="Ojaghi J."/>
            <person name="Eynullazada K."/>
            <person name="Bayramov B."/>
            <person name="Abdulazimova A."/>
            <person name="Shahmuradov I."/>
        </authorList>
    </citation>
    <scope>NUCLEOTIDE SEQUENCE [LARGE SCALE GENOMIC DNA]</scope>
    <source>
        <strain evidence="2">cv. AG2017</strain>
        <tissue evidence="1">Leaf</tissue>
    </source>
</reference>
<accession>A0A2I0LCF2</accession>
<evidence type="ECO:0000313" key="1">
    <source>
        <dbReference type="EMBL" id="PKI78365.1"/>
    </source>
</evidence>
<sequence>MRRRSVARGRLVPFEVIDRLCTDPNVDSRRGPAWALLDRAVWECPPFRGCVTDTREKESPIIILRPEDRGPINYPGLEVWNT</sequence>
<proteinExistence type="predicted"/>
<keyword evidence="2" id="KW-1185">Reference proteome</keyword>
<dbReference type="AlphaFoldDB" id="A0A2I0LCF2"/>
<evidence type="ECO:0000313" key="2">
    <source>
        <dbReference type="Proteomes" id="UP000233551"/>
    </source>
</evidence>
<comment type="caution">
    <text evidence="1">The sequence shown here is derived from an EMBL/GenBank/DDBJ whole genome shotgun (WGS) entry which is preliminary data.</text>
</comment>
<dbReference type="EMBL" id="PGOL01000054">
    <property type="protein sequence ID" value="PKI78365.1"/>
    <property type="molecule type" value="Genomic_DNA"/>
</dbReference>
<name>A0A2I0LCF2_PUNGR</name>
<gene>
    <name evidence="1" type="ORF">CRG98_001233</name>
</gene>
<dbReference type="Proteomes" id="UP000233551">
    <property type="component" value="Unassembled WGS sequence"/>
</dbReference>
<organism evidence="1 2">
    <name type="scientific">Punica granatum</name>
    <name type="common">Pomegranate</name>
    <dbReference type="NCBI Taxonomy" id="22663"/>
    <lineage>
        <taxon>Eukaryota</taxon>
        <taxon>Viridiplantae</taxon>
        <taxon>Streptophyta</taxon>
        <taxon>Embryophyta</taxon>
        <taxon>Tracheophyta</taxon>
        <taxon>Spermatophyta</taxon>
        <taxon>Magnoliopsida</taxon>
        <taxon>eudicotyledons</taxon>
        <taxon>Gunneridae</taxon>
        <taxon>Pentapetalae</taxon>
        <taxon>rosids</taxon>
        <taxon>malvids</taxon>
        <taxon>Myrtales</taxon>
        <taxon>Lythraceae</taxon>
        <taxon>Punica</taxon>
    </lineage>
</organism>